<name>A0ACC6SGH4_9BACI</name>
<protein>
    <submittedName>
        <fullName evidence="1">DNA repair protein RadC</fullName>
    </submittedName>
</protein>
<evidence type="ECO:0000313" key="1">
    <source>
        <dbReference type="EMBL" id="MEQ2529157.1"/>
    </source>
</evidence>
<gene>
    <name evidence="1" type="primary">radC</name>
    <name evidence="1" type="ORF">WMO40_21010</name>
</gene>
<accession>A0ACC6SGH4</accession>
<sequence>MSVQLSINSEQKSFLEIAREKVAYYGEQQTGLAEALALIIGKSADSESCHKIASLSVREILILTKEEIKEMGFTKSMAERIFACILFAKKLNSMSIPNTFIANSTEEIARALMYTKYYEQEVFTVLALDTKLGILGKSEIFKGSLHTTIVHPREVYRFALQKGAAAIVISHNHPSGRSQPTSEDIEVTKRIVQAGQYIGIECLDHIIIGDGNFSSLKEKGYMS</sequence>
<keyword evidence="2" id="KW-1185">Reference proteome</keyword>
<organism evidence="1 2">
    <name type="scientific">Robertmurraya yapensis</name>
    <name type="common">ex Hitch et al 2024</name>
    <dbReference type="NCBI Taxonomy" id="3133160"/>
    <lineage>
        <taxon>Bacteria</taxon>
        <taxon>Bacillati</taxon>
        <taxon>Bacillota</taxon>
        <taxon>Bacilli</taxon>
        <taxon>Bacillales</taxon>
        <taxon>Bacillaceae</taxon>
        <taxon>Robertmurraya</taxon>
    </lineage>
</organism>
<comment type="caution">
    <text evidence="1">The sequence shown here is derived from an EMBL/GenBank/DDBJ whole genome shotgun (WGS) entry which is preliminary data.</text>
</comment>
<dbReference type="EMBL" id="JBBMEW010000029">
    <property type="protein sequence ID" value="MEQ2529157.1"/>
    <property type="molecule type" value="Genomic_DNA"/>
</dbReference>
<evidence type="ECO:0000313" key="2">
    <source>
        <dbReference type="Proteomes" id="UP001439875"/>
    </source>
</evidence>
<reference evidence="1" key="1">
    <citation type="submission" date="2024-03" db="EMBL/GenBank/DDBJ databases">
        <title>Human intestinal bacterial collection.</title>
        <authorList>
            <person name="Pauvert C."/>
            <person name="Hitch T.C.A."/>
            <person name="Clavel T."/>
        </authorList>
    </citation>
    <scope>NUCLEOTIDE SEQUENCE</scope>
    <source>
        <strain evidence="1">CLA-AA-H227</strain>
    </source>
</reference>
<dbReference type="Proteomes" id="UP001439875">
    <property type="component" value="Unassembled WGS sequence"/>
</dbReference>
<proteinExistence type="predicted"/>